<evidence type="ECO:0000313" key="4">
    <source>
        <dbReference type="Proteomes" id="UP001390339"/>
    </source>
</evidence>
<gene>
    <name evidence="3" type="ORF">PGQ11_009306</name>
</gene>
<dbReference type="Pfam" id="PF08881">
    <property type="entry name" value="CVNH"/>
    <property type="match status" value="1"/>
</dbReference>
<protein>
    <recommendedName>
        <fullName evidence="2">Cyanovirin-N domain-containing protein</fullName>
    </recommendedName>
</protein>
<organism evidence="3 4">
    <name type="scientific">Apiospora arundinis</name>
    <dbReference type="NCBI Taxonomy" id="335852"/>
    <lineage>
        <taxon>Eukaryota</taxon>
        <taxon>Fungi</taxon>
        <taxon>Dikarya</taxon>
        <taxon>Ascomycota</taxon>
        <taxon>Pezizomycotina</taxon>
        <taxon>Sordariomycetes</taxon>
        <taxon>Xylariomycetidae</taxon>
        <taxon>Amphisphaeriales</taxon>
        <taxon>Apiosporaceae</taxon>
        <taxon>Apiospora</taxon>
    </lineage>
</organism>
<dbReference type="EMBL" id="JAPCWZ010000005">
    <property type="protein sequence ID" value="KAK8863071.1"/>
    <property type="molecule type" value="Genomic_DNA"/>
</dbReference>
<feature type="signal peptide" evidence="1">
    <location>
        <begin position="1"/>
        <end position="21"/>
    </location>
</feature>
<name>A0ABR2IHM9_9PEZI</name>
<evidence type="ECO:0000313" key="3">
    <source>
        <dbReference type="EMBL" id="KAK8863071.1"/>
    </source>
</evidence>
<comment type="caution">
    <text evidence="3">The sequence shown here is derived from an EMBL/GenBank/DDBJ whole genome shotgun (WGS) entry which is preliminary data.</text>
</comment>
<feature type="domain" description="Cyanovirin-N" evidence="2">
    <location>
        <begin position="25"/>
        <end position="134"/>
    </location>
</feature>
<dbReference type="InterPro" id="IPR011058">
    <property type="entry name" value="Cyanovirin-N"/>
</dbReference>
<accession>A0ABR2IHM9</accession>
<dbReference type="SMART" id="SM01111">
    <property type="entry name" value="CVNH"/>
    <property type="match status" value="1"/>
</dbReference>
<dbReference type="InterPro" id="IPR036673">
    <property type="entry name" value="Cyanovirin-N_sf"/>
</dbReference>
<evidence type="ECO:0000256" key="1">
    <source>
        <dbReference type="SAM" id="SignalP"/>
    </source>
</evidence>
<dbReference type="SUPFAM" id="SSF51322">
    <property type="entry name" value="Cyanovirin-N"/>
    <property type="match status" value="1"/>
</dbReference>
<dbReference type="Proteomes" id="UP001390339">
    <property type="component" value="Unassembled WGS sequence"/>
</dbReference>
<proteinExistence type="predicted"/>
<keyword evidence="4" id="KW-1185">Reference proteome</keyword>
<keyword evidence="1" id="KW-0732">Signal</keyword>
<feature type="chain" id="PRO_5047290027" description="Cyanovirin-N domain-containing protein" evidence="1">
    <location>
        <begin position="22"/>
        <end position="172"/>
    </location>
</feature>
<sequence>MARFLLSFLTFVLMAGLLVFADPTPFDVSCHTWSFNASSAFLTALCDMKIGSVASSLSLNNCYANYQGNLVPASMGGYSNTCYNARLDNYLDASQPKPQAILSADCSPGAGQTNRPNQVNVADIVQNNNGILQCLGNQGCYTCWEGCVACSETGGLIPPDVQNCNDCPKKRP</sequence>
<reference evidence="3 4" key="1">
    <citation type="journal article" date="2024" name="IMA Fungus">
        <title>Apiospora arundinis, a panoply of carbohydrate-active enzymes and secondary metabolites.</title>
        <authorList>
            <person name="Sorensen T."/>
            <person name="Petersen C."/>
            <person name="Muurmann A.T."/>
            <person name="Christiansen J.V."/>
            <person name="Brundto M.L."/>
            <person name="Overgaard C.K."/>
            <person name="Boysen A.T."/>
            <person name="Wollenberg R.D."/>
            <person name="Larsen T.O."/>
            <person name="Sorensen J.L."/>
            <person name="Nielsen K.L."/>
            <person name="Sondergaard T.E."/>
        </authorList>
    </citation>
    <scope>NUCLEOTIDE SEQUENCE [LARGE SCALE GENOMIC DNA]</scope>
    <source>
        <strain evidence="3 4">AAU 773</strain>
    </source>
</reference>
<evidence type="ECO:0000259" key="2">
    <source>
        <dbReference type="SMART" id="SM01111"/>
    </source>
</evidence>
<dbReference type="Gene3D" id="2.30.60.10">
    <property type="entry name" value="Cyanovirin-N"/>
    <property type="match status" value="1"/>
</dbReference>